<dbReference type="AlphaFoldDB" id="A0A6J4T2H3"/>
<feature type="compositionally biased region" description="Basic and acidic residues" evidence="1">
    <location>
        <begin position="772"/>
        <end position="786"/>
    </location>
</feature>
<feature type="non-terminal residue" evidence="2">
    <location>
        <position position="1"/>
    </location>
</feature>
<feature type="compositionally biased region" description="Basic and acidic residues" evidence="1">
    <location>
        <begin position="866"/>
        <end position="876"/>
    </location>
</feature>
<evidence type="ECO:0000256" key="1">
    <source>
        <dbReference type="SAM" id="MobiDB-lite"/>
    </source>
</evidence>
<feature type="region of interest" description="Disordered" evidence="1">
    <location>
        <begin position="447"/>
        <end position="545"/>
    </location>
</feature>
<sequence>GVEPLLRVLRRVARGGRSHHARTAVPGLRMRAALLPRRGARRHARGGGRRPRARPRRRRGVDGRLHRPRLRGPALGHRHDGPPLRGAHDAARLRGRALRRGPEARSGPPRRVALPRAGLLHGRRLGRAPVRPGAGARRAGCRLHARRRRVRPAARRRRAVRRGDAAPGPARGPARLLRRRGRRPRPRRPRRRHPRLPRRRRGADHHLLPRPDRPRARRHGGGRFAPLGRPAHRPPAGGRRARERDRRRPPRCGARRERARRLRPRRRGLGGCRLVRRHRGDTRGAPPSRAAGGVAPHDLAMGRRPCRAAVRGGGDAADRRPGADVAPVRDGGLGARVLRRPLARGAGGRLRAPGPPAARPRPRRPPRARPARGLAAAQRGARGPDGPGDHHDPDPRGAPDRRAVARGAPPRRACVELGPLPRVAGRRARALGDRRRLAGRAALDASDDHGLRAGGVPWRPPGLPAHAVGPGPRHRRRRAAAARDRPARGRAPRPDPAPRRPARGRGAERPRLPREARAGDPRLADRDVQPPLPLRGPRDRGRPRRALRLLRLAGRLRRRRLQVDQRHARPRRRRRRPSPHRRDLRPSAARRGLCRAHRRRGVRDPAPRDRAARGAHGRRPAAHRRRARRHPRGPPRDPLGRRLGLPRRRHHARGPAPPRRRGPLLGQAQRQGHLRAGLRRHGRRRRRGLGPRGPARRPPLRPRGLDRRPDALHPRSLRERRRLRDGARRRARPEPRADGRAAPRGAAARHRQGRGAGRDPLQAGPAHGLRAGGDRAPLERRGHDDPALGAHDGGEVRPPPPRALRRRGLPRPDRRRGDPLRVAHPLRRRLLRGDDLRPRLPQGHGARRGAGRAAALLGHAVRPAGRRGDGRADRARRALARRAAHL</sequence>
<feature type="compositionally biased region" description="Low complexity" evidence="1">
    <location>
        <begin position="127"/>
        <end position="138"/>
    </location>
</feature>
<feature type="compositionally biased region" description="Basic residues" evidence="1">
    <location>
        <begin position="38"/>
        <end position="59"/>
    </location>
</feature>
<feature type="compositionally biased region" description="Low complexity" evidence="1">
    <location>
        <begin position="371"/>
        <end position="381"/>
    </location>
</feature>
<reference evidence="2" key="1">
    <citation type="submission" date="2020-02" db="EMBL/GenBank/DDBJ databases">
        <authorList>
            <person name="Meier V. D."/>
        </authorList>
    </citation>
    <scope>NUCLEOTIDE SEQUENCE</scope>
    <source>
        <strain evidence="2">AVDCRST_MAG30</strain>
    </source>
</reference>
<feature type="compositionally biased region" description="Basic residues" evidence="1">
    <location>
        <begin position="592"/>
        <end position="601"/>
    </location>
</feature>
<feature type="compositionally biased region" description="Basic and acidic residues" evidence="1">
    <location>
        <begin position="602"/>
        <end position="612"/>
    </location>
</feature>
<feature type="compositionally biased region" description="Basic and acidic residues" evidence="1">
    <location>
        <begin position="481"/>
        <end position="498"/>
    </location>
</feature>
<accession>A0A6J4T2H3</accession>
<feature type="compositionally biased region" description="Basic residues" evidence="1">
    <location>
        <begin position="613"/>
        <end position="633"/>
    </location>
</feature>
<feature type="compositionally biased region" description="Basic and acidic residues" evidence="1">
    <location>
        <begin position="204"/>
        <end position="214"/>
    </location>
</feature>
<feature type="compositionally biased region" description="Low complexity" evidence="1">
    <location>
        <begin position="225"/>
        <end position="238"/>
    </location>
</feature>
<feature type="compositionally biased region" description="Basic residues" evidence="1">
    <location>
        <begin position="360"/>
        <end position="370"/>
    </location>
</feature>
<feature type="compositionally biased region" description="Basic and acidic residues" evidence="1">
    <location>
        <begin position="810"/>
        <end position="821"/>
    </location>
</feature>
<feature type="compositionally biased region" description="Basic residues" evidence="1">
    <location>
        <begin position="877"/>
        <end position="886"/>
    </location>
</feature>
<dbReference type="EMBL" id="CADCVS010000328">
    <property type="protein sequence ID" value="CAA9511444.1"/>
    <property type="molecule type" value="Genomic_DNA"/>
</dbReference>
<feature type="region of interest" description="Disordered" evidence="1">
    <location>
        <begin position="36"/>
        <end position="435"/>
    </location>
</feature>
<gene>
    <name evidence="2" type="ORF">AVDCRST_MAG30-2507</name>
</gene>
<protein>
    <submittedName>
        <fullName evidence="2">Diguanylate cyclase/phosphodiesterase (GGDEF &amp; EAL domains) with PAS/PAC sensor(S)</fullName>
    </submittedName>
</protein>
<organism evidence="2">
    <name type="scientific">uncultured Solirubrobacteraceae bacterium</name>
    <dbReference type="NCBI Taxonomy" id="1162706"/>
    <lineage>
        <taxon>Bacteria</taxon>
        <taxon>Bacillati</taxon>
        <taxon>Actinomycetota</taxon>
        <taxon>Thermoleophilia</taxon>
        <taxon>Solirubrobacterales</taxon>
        <taxon>Solirubrobacteraceae</taxon>
        <taxon>environmental samples</taxon>
    </lineage>
</organism>
<feature type="compositionally biased region" description="Basic and acidic residues" evidence="1">
    <location>
        <begin position="77"/>
        <end position="92"/>
    </location>
</feature>
<feature type="compositionally biased region" description="Low complexity" evidence="1">
    <location>
        <begin position="165"/>
        <end position="175"/>
    </location>
</feature>
<feature type="region of interest" description="Disordered" evidence="1">
    <location>
        <begin position="558"/>
        <end position="886"/>
    </location>
</feature>
<feature type="compositionally biased region" description="Basic residues" evidence="1">
    <location>
        <begin position="257"/>
        <end position="280"/>
    </location>
</feature>
<feature type="compositionally biased region" description="Basic residues" evidence="1">
    <location>
        <begin position="176"/>
        <end position="203"/>
    </location>
</feature>
<proteinExistence type="predicted"/>
<feature type="compositionally biased region" description="Low complexity" evidence="1">
    <location>
        <begin position="851"/>
        <end position="863"/>
    </location>
</feature>
<feature type="compositionally biased region" description="Basic and acidic residues" evidence="1">
    <location>
        <begin position="703"/>
        <end position="741"/>
    </location>
</feature>
<feature type="non-terminal residue" evidence="2">
    <location>
        <position position="886"/>
    </location>
</feature>
<feature type="compositionally biased region" description="Basic and acidic residues" evidence="1">
    <location>
        <begin position="387"/>
        <end position="403"/>
    </location>
</feature>
<feature type="compositionally biased region" description="Basic residues" evidence="1">
    <location>
        <begin position="568"/>
        <end position="579"/>
    </location>
</feature>
<feature type="compositionally biased region" description="Basic residues" evidence="1">
    <location>
        <begin position="139"/>
        <end position="160"/>
    </location>
</feature>
<feature type="compositionally biased region" description="Basic residues" evidence="1">
    <location>
        <begin position="644"/>
        <end position="662"/>
    </location>
</feature>
<name>A0A6J4T2H3_9ACTN</name>
<feature type="compositionally biased region" description="Basic residues" evidence="1">
    <location>
        <begin position="672"/>
        <end position="700"/>
    </location>
</feature>
<feature type="compositionally biased region" description="Basic and acidic residues" evidence="1">
    <location>
        <begin position="505"/>
        <end position="528"/>
    </location>
</feature>
<evidence type="ECO:0000313" key="2">
    <source>
        <dbReference type="EMBL" id="CAA9511444.1"/>
    </source>
</evidence>